<reference evidence="1 2" key="1">
    <citation type="submission" date="2014-04" db="EMBL/GenBank/DDBJ databases">
        <authorList>
            <consortium name="DOE Joint Genome Institute"/>
            <person name="Kuo A."/>
            <person name="Kohler A."/>
            <person name="Costa M.D."/>
            <person name="Nagy L.G."/>
            <person name="Floudas D."/>
            <person name="Copeland A."/>
            <person name="Barry K.W."/>
            <person name="Cichocki N."/>
            <person name="Veneault-Fourrey C."/>
            <person name="LaButti K."/>
            <person name="Lindquist E.A."/>
            <person name="Lipzen A."/>
            <person name="Lundell T."/>
            <person name="Morin E."/>
            <person name="Murat C."/>
            <person name="Sun H."/>
            <person name="Tunlid A."/>
            <person name="Henrissat B."/>
            <person name="Grigoriev I.V."/>
            <person name="Hibbett D.S."/>
            <person name="Martin F."/>
            <person name="Nordberg H.P."/>
            <person name="Cantor M.N."/>
            <person name="Hua S.X."/>
        </authorList>
    </citation>
    <scope>NUCLEOTIDE SEQUENCE [LARGE SCALE GENOMIC DNA]</scope>
    <source>
        <strain evidence="1 2">Marx 270</strain>
    </source>
</reference>
<evidence type="ECO:0000313" key="1">
    <source>
        <dbReference type="EMBL" id="KIO05647.1"/>
    </source>
</evidence>
<organism evidence="1 2">
    <name type="scientific">Pisolithus tinctorius Marx 270</name>
    <dbReference type="NCBI Taxonomy" id="870435"/>
    <lineage>
        <taxon>Eukaryota</taxon>
        <taxon>Fungi</taxon>
        <taxon>Dikarya</taxon>
        <taxon>Basidiomycota</taxon>
        <taxon>Agaricomycotina</taxon>
        <taxon>Agaricomycetes</taxon>
        <taxon>Agaricomycetidae</taxon>
        <taxon>Boletales</taxon>
        <taxon>Sclerodermatineae</taxon>
        <taxon>Pisolithaceae</taxon>
        <taxon>Pisolithus</taxon>
    </lineage>
</organism>
<reference evidence="2" key="2">
    <citation type="submission" date="2015-01" db="EMBL/GenBank/DDBJ databases">
        <title>Evolutionary Origins and Diversification of the Mycorrhizal Mutualists.</title>
        <authorList>
            <consortium name="DOE Joint Genome Institute"/>
            <consortium name="Mycorrhizal Genomics Consortium"/>
            <person name="Kohler A."/>
            <person name="Kuo A."/>
            <person name="Nagy L.G."/>
            <person name="Floudas D."/>
            <person name="Copeland A."/>
            <person name="Barry K.W."/>
            <person name="Cichocki N."/>
            <person name="Veneault-Fourrey C."/>
            <person name="LaButti K."/>
            <person name="Lindquist E.A."/>
            <person name="Lipzen A."/>
            <person name="Lundell T."/>
            <person name="Morin E."/>
            <person name="Murat C."/>
            <person name="Riley R."/>
            <person name="Ohm R."/>
            <person name="Sun H."/>
            <person name="Tunlid A."/>
            <person name="Henrissat B."/>
            <person name="Grigoriev I.V."/>
            <person name="Hibbett D.S."/>
            <person name="Martin F."/>
        </authorList>
    </citation>
    <scope>NUCLEOTIDE SEQUENCE [LARGE SCALE GENOMIC DNA]</scope>
    <source>
        <strain evidence="2">Marx 270</strain>
    </source>
</reference>
<evidence type="ECO:0000313" key="2">
    <source>
        <dbReference type="Proteomes" id="UP000054217"/>
    </source>
</evidence>
<keyword evidence="2" id="KW-1185">Reference proteome</keyword>
<name>A0A0C3K7S7_PISTI</name>
<protein>
    <submittedName>
        <fullName evidence="1">Uncharacterized protein</fullName>
    </submittedName>
</protein>
<sequence>MQWKSVSPVGRFFYAIPQRWTPDHKGRMHGWRSDVIEQGCLYTPRTNVESGDRDMAPSRDAESALIEARELALVTVKRAGQVRQSDDLSVMTLAIDFLDVLVRVGRELVGGKLQRLLGAVVGFIVAAPTFYAANGCCSATTFGFSQLSH</sequence>
<dbReference type="Proteomes" id="UP000054217">
    <property type="component" value="Unassembled WGS sequence"/>
</dbReference>
<dbReference type="AlphaFoldDB" id="A0A0C3K7S7"/>
<dbReference type="InParanoid" id="A0A0C3K7S7"/>
<gene>
    <name evidence="1" type="ORF">M404DRAFT_999767</name>
</gene>
<dbReference type="EMBL" id="KN831966">
    <property type="protein sequence ID" value="KIO05647.1"/>
    <property type="molecule type" value="Genomic_DNA"/>
</dbReference>
<accession>A0A0C3K7S7</accession>
<proteinExistence type="predicted"/>
<dbReference type="HOGENOM" id="CLU_1750439_0_0_1"/>